<gene>
    <name evidence="6" type="ORF">TRFO_22056</name>
</gene>
<protein>
    <submittedName>
        <fullName evidence="6">Pirin</fullName>
    </submittedName>
</protein>
<dbReference type="GO" id="GO:0046872">
    <property type="term" value="F:metal ion binding"/>
    <property type="evidence" value="ECO:0007669"/>
    <property type="project" value="UniProtKB-KW"/>
</dbReference>
<feature type="domain" description="Quercetin 2,3-dioxygenase C-terminal cupin" evidence="5">
    <location>
        <begin position="147"/>
        <end position="233"/>
    </location>
</feature>
<name>A0A1J4KDD8_9EUKA</name>
<dbReference type="Proteomes" id="UP000179807">
    <property type="component" value="Unassembled WGS sequence"/>
</dbReference>
<evidence type="ECO:0000256" key="3">
    <source>
        <dbReference type="RuleBase" id="RU003457"/>
    </source>
</evidence>
<dbReference type="InterPro" id="IPR041602">
    <property type="entry name" value="Quercetinase_C"/>
</dbReference>
<dbReference type="Pfam" id="PF17954">
    <property type="entry name" value="Pirin_C_2"/>
    <property type="match status" value="1"/>
</dbReference>
<dbReference type="OrthoDB" id="10261807at2759"/>
<evidence type="ECO:0000313" key="6">
    <source>
        <dbReference type="EMBL" id="OHT09211.1"/>
    </source>
</evidence>
<evidence type="ECO:0000259" key="4">
    <source>
        <dbReference type="Pfam" id="PF02678"/>
    </source>
</evidence>
<evidence type="ECO:0000313" key="7">
    <source>
        <dbReference type="Proteomes" id="UP000179807"/>
    </source>
</evidence>
<feature type="binding site" evidence="2">
    <location>
        <position position="102"/>
    </location>
    <ligand>
        <name>Fe cation</name>
        <dbReference type="ChEBI" id="CHEBI:24875"/>
    </ligand>
</feature>
<keyword evidence="2" id="KW-0408">Iron</keyword>
<feature type="binding site" evidence="2">
    <location>
        <position position="60"/>
    </location>
    <ligand>
        <name>Fe cation</name>
        <dbReference type="ChEBI" id="CHEBI:24875"/>
    </ligand>
</feature>
<evidence type="ECO:0000256" key="1">
    <source>
        <dbReference type="ARBA" id="ARBA00008416"/>
    </source>
</evidence>
<accession>A0A1J4KDD8</accession>
<reference evidence="6" key="1">
    <citation type="submission" date="2016-10" db="EMBL/GenBank/DDBJ databases">
        <authorList>
            <person name="Benchimol M."/>
            <person name="Almeida L.G."/>
            <person name="Vasconcelos A.T."/>
            <person name="Perreira-Neves A."/>
            <person name="Rosa I.A."/>
            <person name="Tasca T."/>
            <person name="Bogo M.R."/>
            <person name="de Souza W."/>
        </authorList>
    </citation>
    <scope>NUCLEOTIDE SEQUENCE [LARGE SCALE GENOMIC DNA]</scope>
    <source>
        <strain evidence="6">K</strain>
    </source>
</reference>
<sequence>MFKILDKADSRGISKTNWLLSYHTFSFNRYYNPDRMGFGELRVLNDDIINPSKGFGQHPHDNMEILTIPLSGEITHGDSEGNRKSLKWGQIQVMTAGSGIYHSEMNNSASEECKLLQIWVNPNQRNLPPAYHNYDIMHLLKRNQLNLIVSPNDEVPATLNQDAWFSLGEFDKDQEIVYNIHSPSGNGVYIFMIEGKAHVANENLSERDGMGIAGCSQIEIKTELPSKVLTIEVPVHNI</sequence>
<dbReference type="InterPro" id="IPR011051">
    <property type="entry name" value="RmlC_Cupin_sf"/>
</dbReference>
<dbReference type="SUPFAM" id="SSF51182">
    <property type="entry name" value="RmlC-like cupins"/>
    <property type="match status" value="1"/>
</dbReference>
<dbReference type="Gene3D" id="2.60.120.10">
    <property type="entry name" value="Jelly Rolls"/>
    <property type="match status" value="2"/>
</dbReference>
<keyword evidence="7" id="KW-1185">Reference proteome</keyword>
<comment type="similarity">
    <text evidence="1 3">Belongs to the pirin family.</text>
</comment>
<evidence type="ECO:0000256" key="2">
    <source>
        <dbReference type="PIRSR" id="PIRSR006232-1"/>
    </source>
</evidence>
<comment type="cofactor">
    <cofactor evidence="2">
        <name>Fe cation</name>
        <dbReference type="ChEBI" id="CHEBI:24875"/>
    </cofactor>
    <text evidence="2">Binds 1 Fe cation per subunit.</text>
</comment>
<proteinExistence type="inferred from homology"/>
<dbReference type="EMBL" id="MLAK01000646">
    <property type="protein sequence ID" value="OHT09211.1"/>
    <property type="molecule type" value="Genomic_DNA"/>
</dbReference>
<dbReference type="InterPro" id="IPR003829">
    <property type="entry name" value="Pirin_N_dom"/>
</dbReference>
<dbReference type="InterPro" id="IPR012093">
    <property type="entry name" value="Pirin"/>
</dbReference>
<organism evidence="6 7">
    <name type="scientific">Tritrichomonas foetus</name>
    <dbReference type="NCBI Taxonomy" id="1144522"/>
    <lineage>
        <taxon>Eukaryota</taxon>
        <taxon>Metamonada</taxon>
        <taxon>Parabasalia</taxon>
        <taxon>Tritrichomonadida</taxon>
        <taxon>Tritrichomonadidae</taxon>
        <taxon>Tritrichomonas</taxon>
    </lineage>
</organism>
<feature type="binding site" evidence="2">
    <location>
        <position position="58"/>
    </location>
    <ligand>
        <name>Fe cation</name>
        <dbReference type="ChEBI" id="CHEBI:24875"/>
    </ligand>
</feature>
<feature type="domain" description="Pirin N-terminal" evidence="4">
    <location>
        <begin position="11"/>
        <end position="120"/>
    </location>
</feature>
<dbReference type="PIRSF" id="PIRSF006232">
    <property type="entry name" value="Pirin"/>
    <property type="match status" value="1"/>
</dbReference>
<evidence type="ECO:0000259" key="5">
    <source>
        <dbReference type="Pfam" id="PF17954"/>
    </source>
</evidence>
<comment type="caution">
    <text evidence="6">The sequence shown here is derived from an EMBL/GenBank/DDBJ whole genome shotgun (WGS) entry which is preliminary data.</text>
</comment>
<dbReference type="GeneID" id="94837042"/>
<dbReference type="RefSeq" id="XP_068362347.1">
    <property type="nucleotide sequence ID" value="XM_068502338.1"/>
</dbReference>
<dbReference type="CDD" id="cd02910">
    <property type="entry name" value="cupin_Yhhw_N"/>
    <property type="match status" value="1"/>
</dbReference>
<keyword evidence="2" id="KW-0479">Metal-binding</keyword>
<dbReference type="PANTHER" id="PTHR43212:SF3">
    <property type="entry name" value="QUERCETIN 2,3-DIOXYGENASE"/>
    <property type="match status" value="1"/>
</dbReference>
<feature type="binding site" evidence="2">
    <location>
        <position position="104"/>
    </location>
    <ligand>
        <name>Fe cation</name>
        <dbReference type="ChEBI" id="CHEBI:24875"/>
    </ligand>
</feature>
<dbReference type="PANTHER" id="PTHR43212">
    <property type="entry name" value="QUERCETIN 2,3-DIOXYGENASE"/>
    <property type="match status" value="1"/>
</dbReference>
<dbReference type="AlphaFoldDB" id="A0A1J4KDD8"/>
<dbReference type="InterPro" id="IPR014710">
    <property type="entry name" value="RmlC-like_jellyroll"/>
</dbReference>
<dbReference type="Pfam" id="PF02678">
    <property type="entry name" value="Pirin"/>
    <property type="match status" value="1"/>
</dbReference>
<dbReference type="VEuPathDB" id="TrichDB:TRFO_22056"/>